<dbReference type="GO" id="GO:0043137">
    <property type="term" value="P:DNA replication, removal of RNA primer"/>
    <property type="evidence" value="ECO:0007669"/>
    <property type="project" value="TreeGrafter"/>
</dbReference>
<dbReference type="SUPFAM" id="SSF53098">
    <property type="entry name" value="Ribonuclease H-like"/>
    <property type="match status" value="2"/>
</dbReference>
<dbReference type="STRING" id="1167006.UWK_03256"/>
<evidence type="ECO:0000256" key="3">
    <source>
        <dbReference type="ARBA" id="ARBA00005300"/>
    </source>
</evidence>
<feature type="domain" description="RNase H type-1" evidence="12">
    <location>
        <begin position="2"/>
        <end position="144"/>
    </location>
</feature>
<keyword evidence="6 11" id="KW-0540">Nuclease</keyword>
<evidence type="ECO:0000256" key="7">
    <source>
        <dbReference type="ARBA" id="ARBA00022723"/>
    </source>
</evidence>
<proteinExistence type="inferred from homology"/>
<keyword evidence="10 11" id="KW-0460">Magnesium</keyword>
<dbReference type="InterPro" id="IPR012337">
    <property type="entry name" value="RNaseH-like_sf"/>
</dbReference>
<protein>
    <recommendedName>
        <fullName evidence="5 11">Ribonuclease H</fullName>
        <shortName evidence="11">RNase H</shortName>
        <ecNumber evidence="5 11">3.1.26.4</ecNumber>
    </recommendedName>
</protein>
<evidence type="ECO:0000256" key="1">
    <source>
        <dbReference type="ARBA" id="ARBA00000077"/>
    </source>
</evidence>
<dbReference type="EC" id="3.1.26.4" evidence="5 11"/>
<dbReference type="Proteomes" id="UP000011721">
    <property type="component" value="Chromosome"/>
</dbReference>
<dbReference type="GO" id="GO:0005737">
    <property type="term" value="C:cytoplasm"/>
    <property type="evidence" value="ECO:0007669"/>
    <property type="project" value="UniProtKB-SubCell"/>
</dbReference>
<evidence type="ECO:0000256" key="8">
    <source>
        <dbReference type="ARBA" id="ARBA00022759"/>
    </source>
</evidence>
<dbReference type="NCBIfam" id="NF001236">
    <property type="entry name" value="PRK00203.1"/>
    <property type="match status" value="1"/>
</dbReference>
<keyword evidence="7 11" id="KW-0479">Metal-binding</keyword>
<reference evidence="14" key="1">
    <citation type="journal article" date="2013" name="Stand. Genomic Sci.">
        <title>Complete genome sequence of Desulfocapsa sulfexigens, a marine deltaproteobacterium specialized in disproportionating inorganic sulfur compounds.</title>
        <authorList>
            <person name="Finster K.W."/>
            <person name="Kjeldsen K.U."/>
            <person name="Kube M."/>
            <person name="Reinhardt R."/>
            <person name="Mussmann M."/>
            <person name="Amann R."/>
            <person name="Schreiber L."/>
        </authorList>
    </citation>
    <scope>NUCLEOTIDE SEQUENCE [LARGE SCALE GENOMIC DNA]</scope>
    <source>
        <strain evidence="14">DSM 10523 / SB164P1</strain>
    </source>
</reference>
<sequence length="303" mass="34271">MALPLVTIYTDGSCSPNPGPGGWGVVILPENGKKRELSGKVDVTTNNRMELLAALKALQALPCPHAVELFTDSKYVKNGITKWIGNWRSNNWLTAEKEAVKNRDLWEALDNEIKRHEVKWLWVKGHDNDPNNERADALAVAARGRAVLPLSDETAIHIFMGITWKQKLQIGSWAAVFRYRKHFKIIGGVVKNSSANRIHIQSACDALRTLKRRLPVHLYTSSGYLKDGAGNWLSGWERNGWKTREGKVVSNKEEWQELNLQLQEYSVILHVIDKEMPPCHSQEAKELAIEYQQPFSDDIAVCN</sequence>
<dbReference type="PROSITE" id="PS50879">
    <property type="entry name" value="RNASE_H_1"/>
    <property type="match status" value="2"/>
</dbReference>
<dbReference type="CDD" id="cd09278">
    <property type="entry name" value="RNase_HI_prokaryote_like"/>
    <property type="match status" value="1"/>
</dbReference>
<evidence type="ECO:0000256" key="9">
    <source>
        <dbReference type="ARBA" id="ARBA00022801"/>
    </source>
</evidence>
<dbReference type="KEGG" id="dsf:UWK_03256"/>
<comment type="catalytic activity">
    <reaction evidence="1 11">
        <text>Endonucleolytic cleavage to 5'-phosphomonoester.</text>
        <dbReference type="EC" id="3.1.26.4"/>
    </reaction>
</comment>
<comment type="subunit">
    <text evidence="4 11">Monomer.</text>
</comment>
<dbReference type="OrthoDB" id="7845843at2"/>
<evidence type="ECO:0000256" key="6">
    <source>
        <dbReference type="ARBA" id="ARBA00022722"/>
    </source>
</evidence>
<keyword evidence="8 11" id="KW-0255">Endonuclease</keyword>
<evidence type="ECO:0000256" key="11">
    <source>
        <dbReference type="HAMAP-Rule" id="MF_00042"/>
    </source>
</evidence>
<dbReference type="GO" id="GO:0004523">
    <property type="term" value="F:RNA-DNA hybrid ribonuclease activity"/>
    <property type="evidence" value="ECO:0007669"/>
    <property type="project" value="UniProtKB-UniRule"/>
</dbReference>
<dbReference type="Pfam" id="PF00075">
    <property type="entry name" value="RNase_H"/>
    <property type="match status" value="2"/>
</dbReference>
<keyword evidence="14" id="KW-1185">Reference proteome</keyword>
<dbReference type="PANTHER" id="PTHR10642">
    <property type="entry name" value="RIBONUCLEASE H1"/>
    <property type="match status" value="1"/>
</dbReference>
<feature type="domain" description="RNase H type-1" evidence="12">
    <location>
        <begin position="158"/>
        <end position="293"/>
    </location>
</feature>
<evidence type="ECO:0000256" key="4">
    <source>
        <dbReference type="ARBA" id="ARBA00011245"/>
    </source>
</evidence>
<comment type="similarity">
    <text evidence="3 11">Belongs to the RNase H family.</text>
</comment>
<dbReference type="GO" id="GO:0000287">
    <property type="term" value="F:magnesium ion binding"/>
    <property type="evidence" value="ECO:0007669"/>
    <property type="project" value="UniProtKB-UniRule"/>
</dbReference>
<evidence type="ECO:0000256" key="10">
    <source>
        <dbReference type="ARBA" id="ARBA00022842"/>
    </source>
</evidence>
<keyword evidence="11" id="KW-0963">Cytoplasm</keyword>
<dbReference type="eggNOG" id="COG0328">
    <property type="taxonomic scope" value="Bacteria"/>
</dbReference>
<dbReference type="InterPro" id="IPR022892">
    <property type="entry name" value="RNaseHI"/>
</dbReference>
<comment type="function">
    <text evidence="2 11">Endonuclease that specifically degrades the RNA of RNA-DNA hybrids.</text>
</comment>
<dbReference type="PATRIC" id="fig|1167006.5.peg.3516"/>
<dbReference type="HAMAP" id="MF_00042">
    <property type="entry name" value="RNase_H"/>
    <property type="match status" value="1"/>
</dbReference>
<dbReference type="InterPro" id="IPR002156">
    <property type="entry name" value="RNaseH_domain"/>
</dbReference>
<comment type="cofactor">
    <cofactor evidence="11">
        <name>Mg(2+)</name>
        <dbReference type="ChEBI" id="CHEBI:18420"/>
    </cofactor>
    <text evidence="11">Binds 1 Mg(2+) ion per subunit. May bind a second metal ion at a regulatory site, or after substrate binding.</text>
</comment>
<evidence type="ECO:0000259" key="12">
    <source>
        <dbReference type="PROSITE" id="PS50879"/>
    </source>
</evidence>
<organism evidence="13 14">
    <name type="scientific">Desulfocapsa sulfexigens (strain DSM 10523 / SB164P1)</name>
    <dbReference type="NCBI Taxonomy" id="1167006"/>
    <lineage>
        <taxon>Bacteria</taxon>
        <taxon>Pseudomonadati</taxon>
        <taxon>Thermodesulfobacteriota</taxon>
        <taxon>Desulfobulbia</taxon>
        <taxon>Desulfobulbales</taxon>
        <taxon>Desulfocapsaceae</taxon>
        <taxon>Desulfocapsa</taxon>
    </lineage>
</organism>
<dbReference type="InterPro" id="IPR036397">
    <property type="entry name" value="RNaseH_sf"/>
</dbReference>
<feature type="binding site" evidence="11">
    <location>
        <position position="72"/>
    </location>
    <ligand>
        <name>Mg(2+)</name>
        <dbReference type="ChEBI" id="CHEBI:18420"/>
        <label>1</label>
    </ligand>
</feature>
<dbReference type="HOGENOM" id="CLU_917452_0_0_7"/>
<dbReference type="PANTHER" id="PTHR10642:SF26">
    <property type="entry name" value="RIBONUCLEASE H1"/>
    <property type="match status" value="1"/>
</dbReference>
<dbReference type="AlphaFoldDB" id="M1P8H4"/>
<dbReference type="InterPro" id="IPR050092">
    <property type="entry name" value="RNase_H"/>
</dbReference>
<evidence type="ECO:0000313" key="14">
    <source>
        <dbReference type="Proteomes" id="UP000011721"/>
    </source>
</evidence>
<comment type="subcellular location">
    <subcellularLocation>
        <location evidence="11">Cytoplasm</location>
    </subcellularLocation>
</comment>
<feature type="binding site" evidence="11">
    <location>
        <position position="136"/>
    </location>
    <ligand>
        <name>Mg(2+)</name>
        <dbReference type="ChEBI" id="CHEBI:18420"/>
        <label>2</label>
    </ligand>
</feature>
<evidence type="ECO:0000313" key="13">
    <source>
        <dbReference type="EMBL" id="AGF79783.1"/>
    </source>
</evidence>
<dbReference type="GO" id="GO:0003676">
    <property type="term" value="F:nucleic acid binding"/>
    <property type="evidence" value="ECO:0007669"/>
    <property type="project" value="InterPro"/>
</dbReference>
<evidence type="ECO:0000256" key="2">
    <source>
        <dbReference type="ARBA" id="ARBA00004065"/>
    </source>
</evidence>
<name>M1P8H4_DESSD</name>
<evidence type="ECO:0000256" key="5">
    <source>
        <dbReference type="ARBA" id="ARBA00012180"/>
    </source>
</evidence>
<dbReference type="Gene3D" id="3.30.420.10">
    <property type="entry name" value="Ribonuclease H-like superfamily/Ribonuclease H"/>
    <property type="match status" value="2"/>
</dbReference>
<feature type="binding site" evidence="11">
    <location>
        <position position="11"/>
    </location>
    <ligand>
        <name>Mg(2+)</name>
        <dbReference type="ChEBI" id="CHEBI:18420"/>
        <label>1</label>
    </ligand>
</feature>
<dbReference type="EMBL" id="CP003985">
    <property type="protein sequence ID" value="AGF79783.1"/>
    <property type="molecule type" value="Genomic_DNA"/>
</dbReference>
<keyword evidence="9 11" id="KW-0378">Hydrolase</keyword>
<feature type="binding site" evidence="11">
    <location>
        <position position="11"/>
    </location>
    <ligand>
        <name>Mg(2+)</name>
        <dbReference type="ChEBI" id="CHEBI:18420"/>
        <label>2</label>
    </ligand>
</feature>
<feature type="binding site" evidence="11">
    <location>
        <position position="50"/>
    </location>
    <ligand>
        <name>Mg(2+)</name>
        <dbReference type="ChEBI" id="CHEBI:18420"/>
        <label>1</label>
    </ligand>
</feature>
<accession>M1P8H4</accession>
<gene>
    <name evidence="11" type="primary">rnhA</name>
    <name evidence="13" type="ordered locus">UWK_03256</name>
</gene>
<dbReference type="FunFam" id="3.30.420.10:FF:000089">
    <property type="entry name" value="Ribonuclease H"/>
    <property type="match status" value="1"/>
</dbReference>